<feature type="compositionally biased region" description="Low complexity" evidence="2">
    <location>
        <begin position="329"/>
        <end position="341"/>
    </location>
</feature>
<comment type="caution">
    <text evidence="3">The sequence shown here is derived from an EMBL/GenBank/DDBJ whole genome shotgun (WGS) entry which is preliminary data.</text>
</comment>
<protein>
    <submittedName>
        <fullName evidence="3">Uncharacterized protein</fullName>
    </submittedName>
</protein>
<evidence type="ECO:0000313" key="4">
    <source>
        <dbReference type="Proteomes" id="UP000824120"/>
    </source>
</evidence>
<organism evidence="3 4">
    <name type="scientific">Solanum commersonii</name>
    <name type="common">Commerson's wild potato</name>
    <name type="synonym">Commerson's nightshade</name>
    <dbReference type="NCBI Taxonomy" id="4109"/>
    <lineage>
        <taxon>Eukaryota</taxon>
        <taxon>Viridiplantae</taxon>
        <taxon>Streptophyta</taxon>
        <taxon>Embryophyta</taxon>
        <taxon>Tracheophyta</taxon>
        <taxon>Spermatophyta</taxon>
        <taxon>Magnoliopsida</taxon>
        <taxon>eudicotyledons</taxon>
        <taxon>Gunneridae</taxon>
        <taxon>Pentapetalae</taxon>
        <taxon>asterids</taxon>
        <taxon>lamiids</taxon>
        <taxon>Solanales</taxon>
        <taxon>Solanaceae</taxon>
        <taxon>Solanoideae</taxon>
        <taxon>Solaneae</taxon>
        <taxon>Solanum</taxon>
    </lineage>
</organism>
<feature type="coiled-coil region" evidence="1">
    <location>
        <begin position="46"/>
        <end position="73"/>
    </location>
</feature>
<keyword evidence="4" id="KW-1185">Reference proteome</keyword>
<dbReference type="AlphaFoldDB" id="A0A9J6AXK3"/>
<keyword evidence="1" id="KW-0175">Coiled coil</keyword>
<evidence type="ECO:0000256" key="1">
    <source>
        <dbReference type="SAM" id="Coils"/>
    </source>
</evidence>
<feature type="region of interest" description="Disordered" evidence="2">
    <location>
        <begin position="178"/>
        <end position="208"/>
    </location>
</feature>
<gene>
    <name evidence="3" type="ORF">H5410_001050</name>
</gene>
<evidence type="ECO:0000256" key="2">
    <source>
        <dbReference type="SAM" id="MobiDB-lite"/>
    </source>
</evidence>
<accession>A0A9J6AXK3</accession>
<dbReference type="OrthoDB" id="1227400at2759"/>
<proteinExistence type="predicted"/>
<dbReference type="Proteomes" id="UP000824120">
    <property type="component" value="Chromosome 1"/>
</dbReference>
<evidence type="ECO:0000313" key="3">
    <source>
        <dbReference type="EMBL" id="KAG5629333.1"/>
    </source>
</evidence>
<feature type="region of interest" description="Disordered" evidence="2">
    <location>
        <begin position="312"/>
        <end position="347"/>
    </location>
</feature>
<name>A0A9J6AXK3_SOLCO</name>
<dbReference type="EMBL" id="JACXVP010000001">
    <property type="protein sequence ID" value="KAG5629333.1"/>
    <property type="molecule type" value="Genomic_DNA"/>
</dbReference>
<reference evidence="3 4" key="1">
    <citation type="submission" date="2020-09" db="EMBL/GenBank/DDBJ databases">
        <title>De no assembly of potato wild relative species, Solanum commersonii.</title>
        <authorList>
            <person name="Cho K."/>
        </authorList>
    </citation>
    <scope>NUCLEOTIDE SEQUENCE [LARGE SCALE GENOMIC DNA]</scope>
    <source>
        <strain evidence="3">LZ3.2</strain>
        <tissue evidence="3">Leaf</tissue>
    </source>
</reference>
<sequence length="363" mass="40444">MSTCKLPDSQYNLRSKGKMTDKDDFNTVANIMIPIENPEGSRNMTDIQNKENMARIEQELEILREELRIRRVRDLAKLSATIFPTFKTPIYFAKADLPSADLPNQPEQTQHALTHGRVPPASPTAVRIQILGTHVATPYEPHVPPIYAAGVLTFTTPVMRLRIAGVLQPVEEKLPDSIPRNFDGNKRGVIKYTPTPPNVKNNPLPNHDNQEVNMVTLDDEYGTPDYPNIDEADAMTSSAQPVITVQLRKPLTVQTYLPRVVVTTLIAKKAEYDTKVVPWDYLIKPGADDISRNKATCSRATGEGINLNKLTIPMPNPRNHRIGPPTGPPRSTTNSSSPKSSLNFKNSHDHEVSIMPNLLLPLF</sequence>